<dbReference type="RefSeq" id="WP_091696514.1">
    <property type="nucleotide sequence ID" value="NZ_FPCG01000004.1"/>
</dbReference>
<organism evidence="1 2">
    <name type="scientific">Micrococcus terreus</name>
    <dbReference type="NCBI Taxonomy" id="574650"/>
    <lineage>
        <taxon>Bacteria</taxon>
        <taxon>Bacillati</taxon>
        <taxon>Actinomycetota</taxon>
        <taxon>Actinomycetes</taxon>
        <taxon>Micrococcales</taxon>
        <taxon>Micrococcaceae</taxon>
        <taxon>Micrococcus</taxon>
    </lineage>
</organism>
<sequence>MHPAILAWADRRLDLEAMREQLAEDVQLDSPLTDAFTFTGPDQVMAVMESAFELLEQIEIHKVTGAARTYALYGTSRLRGRNLEEIQRLELSPTGRIQKITLFIRPVPAAVSLLALIGPELARRGVLTRRATVASRAAAPIASVLRAVETSVMPRLRRPGVTGGPHRTD</sequence>
<name>A0A1I7MKW6_9MICC</name>
<accession>A0A1I7MKW6</accession>
<proteinExistence type="predicted"/>
<protein>
    <recommendedName>
        <fullName evidence="3">SnoaL-like domain-containing protein</fullName>
    </recommendedName>
</protein>
<keyword evidence="2" id="KW-1185">Reference proteome</keyword>
<dbReference type="EMBL" id="FPCG01000004">
    <property type="protein sequence ID" value="SFV22584.1"/>
    <property type="molecule type" value="Genomic_DNA"/>
</dbReference>
<dbReference type="SUPFAM" id="SSF54427">
    <property type="entry name" value="NTF2-like"/>
    <property type="match status" value="1"/>
</dbReference>
<evidence type="ECO:0008006" key="3">
    <source>
        <dbReference type="Google" id="ProtNLM"/>
    </source>
</evidence>
<evidence type="ECO:0000313" key="1">
    <source>
        <dbReference type="EMBL" id="SFV22584.1"/>
    </source>
</evidence>
<gene>
    <name evidence="1" type="ORF">SAMN04487966_104210</name>
</gene>
<dbReference type="AlphaFoldDB" id="A0A1I7MKW6"/>
<dbReference type="Gene3D" id="3.10.450.50">
    <property type="match status" value="1"/>
</dbReference>
<dbReference type="STRING" id="574650.SAMN04487966_104210"/>
<dbReference type="InterPro" id="IPR032710">
    <property type="entry name" value="NTF2-like_dom_sf"/>
</dbReference>
<reference evidence="1 2" key="1">
    <citation type="submission" date="2016-10" db="EMBL/GenBank/DDBJ databases">
        <authorList>
            <person name="de Groot N.N."/>
        </authorList>
    </citation>
    <scope>NUCLEOTIDE SEQUENCE [LARGE SCALE GENOMIC DNA]</scope>
    <source>
        <strain evidence="1 2">CGMCC 1.7054</strain>
    </source>
</reference>
<dbReference type="Proteomes" id="UP000198881">
    <property type="component" value="Unassembled WGS sequence"/>
</dbReference>
<evidence type="ECO:0000313" key="2">
    <source>
        <dbReference type="Proteomes" id="UP000198881"/>
    </source>
</evidence>
<dbReference type="OrthoDB" id="3542814at2"/>